<dbReference type="Proteomes" id="UP000887013">
    <property type="component" value="Unassembled WGS sequence"/>
</dbReference>
<protein>
    <submittedName>
        <fullName evidence="1">Acetoacetyl-CoA synthetase</fullName>
    </submittedName>
</protein>
<dbReference type="EMBL" id="BMAW01055547">
    <property type="protein sequence ID" value="GFT01454.1"/>
    <property type="molecule type" value="Genomic_DNA"/>
</dbReference>
<reference evidence="1" key="1">
    <citation type="submission" date="2020-08" db="EMBL/GenBank/DDBJ databases">
        <title>Multicomponent nature underlies the extraordinary mechanical properties of spider dragline silk.</title>
        <authorList>
            <person name="Kono N."/>
            <person name="Nakamura H."/>
            <person name="Mori M."/>
            <person name="Yoshida Y."/>
            <person name="Ohtoshi R."/>
            <person name="Malay A.D."/>
            <person name="Moran D.A.P."/>
            <person name="Tomita M."/>
            <person name="Numata K."/>
            <person name="Arakawa K."/>
        </authorList>
    </citation>
    <scope>NUCLEOTIDE SEQUENCE</scope>
</reference>
<dbReference type="EMBL" id="BMAW01050831">
    <property type="protein sequence ID" value="GFS77194.1"/>
    <property type="molecule type" value="Genomic_DNA"/>
</dbReference>
<dbReference type="PANTHER" id="PTHR42921">
    <property type="entry name" value="ACETOACETYL-COA SYNTHETASE"/>
    <property type="match status" value="1"/>
</dbReference>
<dbReference type="SUPFAM" id="SSF56801">
    <property type="entry name" value="Acetyl-CoA synthetase-like"/>
    <property type="match status" value="1"/>
</dbReference>
<dbReference type="OrthoDB" id="6435921at2759"/>
<gene>
    <name evidence="1" type="primary">AACS_24</name>
    <name evidence="2" type="ORF">NPIL_56661</name>
    <name evidence="1" type="ORF">NPIL_592251</name>
</gene>
<dbReference type="InterPro" id="IPR042099">
    <property type="entry name" value="ANL_N_sf"/>
</dbReference>
<dbReference type="PANTHER" id="PTHR42921:SF1">
    <property type="entry name" value="ACETOACETYL-COA SYNTHETASE"/>
    <property type="match status" value="1"/>
</dbReference>
<accession>A0A8X6MTG6</accession>
<proteinExistence type="predicted"/>
<evidence type="ECO:0000313" key="2">
    <source>
        <dbReference type="EMBL" id="GFT01454.1"/>
    </source>
</evidence>
<evidence type="ECO:0000313" key="3">
    <source>
        <dbReference type="Proteomes" id="UP000887013"/>
    </source>
</evidence>
<dbReference type="Gene3D" id="3.40.50.12780">
    <property type="entry name" value="N-terminal domain of ligase-like"/>
    <property type="match status" value="1"/>
</dbReference>
<organism evidence="1 3">
    <name type="scientific">Nephila pilipes</name>
    <name type="common">Giant wood spider</name>
    <name type="synonym">Nephila maculata</name>
    <dbReference type="NCBI Taxonomy" id="299642"/>
    <lineage>
        <taxon>Eukaryota</taxon>
        <taxon>Metazoa</taxon>
        <taxon>Ecdysozoa</taxon>
        <taxon>Arthropoda</taxon>
        <taxon>Chelicerata</taxon>
        <taxon>Arachnida</taxon>
        <taxon>Araneae</taxon>
        <taxon>Araneomorphae</taxon>
        <taxon>Entelegynae</taxon>
        <taxon>Araneoidea</taxon>
        <taxon>Nephilidae</taxon>
        <taxon>Nephila</taxon>
    </lineage>
</organism>
<sequence length="124" mass="14249">MILINCDTERDSRWLSVMPAGTGIWIIHLTIHFLGQTIVLYEGSPFFLSPTSFWDVLEKHRISHILMFPNPLDEMQKRNYSPTKKLNLSLVRLATVGCSTKPKTYDFLVRNLKDSVFSPTYGNS</sequence>
<dbReference type="GO" id="GO:0030729">
    <property type="term" value="F:acetoacetate-CoA ligase activity"/>
    <property type="evidence" value="ECO:0007669"/>
    <property type="project" value="TreeGrafter"/>
</dbReference>
<keyword evidence="3" id="KW-1185">Reference proteome</keyword>
<name>A0A8X6MTG6_NEPPI</name>
<dbReference type="AlphaFoldDB" id="A0A8X6MTG6"/>
<evidence type="ECO:0000313" key="1">
    <source>
        <dbReference type="EMBL" id="GFS77194.1"/>
    </source>
</evidence>
<comment type="caution">
    <text evidence="1">The sequence shown here is derived from an EMBL/GenBank/DDBJ whole genome shotgun (WGS) entry which is preliminary data.</text>
</comment>